<name>A0AAD0U6I7_9BURK</name>
<dbReference type="EMBL" id="CP024996">
    <property type="protein sequence ID" value="AYR22767.1"/>
    <property type="molecule type" value="Genomic_DNA"/>
</dbReference>
<proteinExistence type="predicted"/>
<evidence type="ECO:0000313" key="1">
    <source>
        <dbReference type="EMBL" id="AYR22767.1"/>
    </source>
</evidence>
<reference evidence="1 2" key="1">
    <citation type="submission" date="2017-11" db="EMBL/GenBank/DDBJ databases">
        <title>Complete genome sequence of Herbaspirillum rubrisubalbicans DSM 11543.</title>
        <authorList>
            <person name="Chen M."/>
            <person name="An Q."/>
        </authorList>
    </citation>
    <scope>NUCLEOTIDE SEQUENCE [LARGE SCALE GENOMIC DNA]</scope>
    <source>
        <strain evidence="1 2">DSM 11543</strain>
    </source>
</reference>
<protein>
    <submittedName>
        <fullName evidence="1">Uncharacterized protein</fullName>
    </submittedName>
</protein>
<dbReference type="Proteomes" id="UP000269199">
    <property type="component" value="Chromosome"/>
</dbReference>
<accession>A0AAD0U6I7</accession>
<dbReference type="AlphaFoldDB" id="A0AAD0U6I7"/>
<sequence length="466" mass="50510">MVLSGMLSACDSLPRKDPAGIQVSFEQLGVESATRSTTQGLDVRTAFSVTGLNLPTVVGQNVMSPGQDQPDLMAIPIAGMCSKIVVTSYETEATMADVANIKNQLDAIQQQAIKVLSLQMRKQFAEMGVGLSQSGGSKEQLDTLTKVLGVAGKSATDFQAAQQEISSALDNENRALQATLSNVKTAASKSGVMVARWSSGKQDDTKLAIGSLVGAEKSSSKATTGYVVLAGIRDASLQIGMDFITRLAVEYTDASGQMDVENIFDSPYIETFSRSVKYIAYSEQLDASAAFSMALKVTPQDIESLLGSGGYKLLLMQQQFTLDAINAAVLSVSNQGMFSKAKTEAYPYMFWPRPARAKAQDLERIRRNGTDGVGWKDIYSNRATLMSLKSRFDRYGKTVVSNAKAINDCSYWVPKSGAYETRTPTDLGNEFCVPTDESVSNPKWRSWVPTKRCLDFSTDMLSETKK</sequence>
<organism evidence="1 2">
    <name type="scientific">Herbaspirillum rubrisubalbicans</name>
    <dbReference type="NCBI Taxonomy" id="80842"/>
    <lineage>
        <taxon>Bacteria</taxon>
        <taxon>Pseudomonadati</taxon>
        <taxon>Pseudomonadota</taxon>
        <taxon>Betaproteobacteria</taxon>
        <taxon>Burkholderiales</taxon>
        <taxon>Oxalobacteraceae</taxon>
        <taxon>Herbaspirillum</taxon>
    </lineage>
</organism>
<gene>
    <name evidence="1" type="ORF">RC54_02570</name>
</gene>
<evidence type="ECO:0000313" key="2">
    <source>
        <dbReference type="Proteomes" id="UP000269199"/>
    </source>
</evidence>